<evidence type="ECO:0000313" key="2">
    <source>
        <dbReference type="Proteomes" id="UP001501470"/>
    </source>
</evidence>
<sequence>MQLVVNAVAADVDDTATVADVVRGLAGVADPRGVAVALNGSVVPRADWAGTRPVDGDTIDVLTAVQGG</sequence>
<dbReference type="SUPFAM" id="SSF54285">
    <property type="entry name" value="MoaD/ThiS"/>
    <property type="match status" value="1"/>
</dbReference>
<dbReference type="Pfam" id="PF02597">
    <property type="entry name" value="ThiS"/>
    <property type="match status" value="1"/>
</dbReference>
<evidence type="ECO:0000313" key="1">
    <source>
        <dbReference type="EMBL" id="GAA1523041.1"/>
    </source>
</evidence>
<protein>
    <recommendedName>
        <fullName evidence="3">Thiamine biosynthesis protein ThiS</fullName>
    </recommendedName>
</protein>
<accession>A0ABN2AN96</accession>
<dbReference type="Gene3D" id="3.10.20.30">
    <property type="match status" value="1"/>
</dbReference>
<evidence type="ECO:0008006" key="3">
    <source>
        <dbReference type="Google" id="ProtNLM"/>
    </source>
</evidence>
<proteinExistence type="predicted"/>
<keyword evidence="2" id="KW-1185">Reference proteome</keyword>
<dbReference type="RefSeq" id="WP_344504029.1">
    <property type="nucleotide sequence ID" value="NZ_BAAAQD010000008.1"/>
</dbReference>
<dbReference type="CDD" id="cd00565">
    <property type="entry name" value="Ubl_ThiS"/>
    <property type="match status" value="1"/>
</dbReference>
<dbReference type="Proteomes" id="UP001501470">
    <property type="component" value="Unassembled WGS sequence"/>
</dbReference>
<reference evidence="1 2" key="1">
    <citation type="journal article" date="2019" name="Int. J. Syst. Evol. Microbiol.">
        <title>The Global Catalogue of Microorganisms (GCM) 10K type strain sequencing project: providing services to taxonomists for standard genome sequencing and annotation.</title>
        <authorList>
            <consortium name="The Broad Institute Genomics Platform"/>
            <consortium name="The Broad Institute Genome Sequencing Center for Infectious Disease"/>
            <person name="Wu L."/>
            <person name="Ma J."/>
        </authorList>
    </citation>
    <scope>NUCLEOTIDE SEQUENCE [LARGE SCALE GENOMIC DNA]</scope>
    <source>
        <strain evidence="1 2">JCM 15933</strain>
    </source>
</reference>
<gene>
    <name evidence="1" type="ORF">GCM10009827_044300</name>
</gene>
<organism evidence="1 2">
    <name type="scientific">Dactylosporangium maewongense</name>
    <dbReference type="NCBI Taxonomy" id="634393"/>
    <lineage>
        <taxon>Bacteria</taxon>
        <taxon>Bacillati</taxon>
        <taxon>Actinomycetota</taxon>
        <taxon>Actinomycetes</taxon>
        <taxon>Micromonosporales</taxon>
        <taxon>Micromonosporaceae</taxon>
        <taxon>Dactylosporangium</taxon>
    </lineage>
</organism>
<dbReference type="InterPro" id="IPR010035">
    <property type="entry name" value="Thi_S"/>
</dbReference>
<dbReference type="PANTHER" id="PTHR34472">
    <property type="entry name" value="SULFUR CARRIER PROTEIN THIS"/>
    <property type="match status" value="1"/>
</dbReference>
<comment type="caution">
    <text evidence="1">The sequence shown here is derived from an EMBL/GenBank/DDBJ whole genome shotgun (WGS) entry which is preliminary data.</text>
</comment>
<dbReference type="NCBIfam" id="TIGR01683">
    <property type="entry name" value="thiS"/>
    <property type="match status" value="1"/>
</dbReference>
<dbReference type="InterPro" id="IPR003749">
    <property type="entry name" value="ThiS/MoaD-like"/>
</dbReference>
<dbReference type="PANTHER" id="PTHR34472:SF1">
    <property type="entry name" value="SULFUR CARRIER PROTEIN THIS"/>
    <property type="match status" value="1"/>
</dbReference>
<dbReference type="EMBL" id="BAAAQD010000008">
    <property type="protein sequence ID" value="GAA1523041.1"/>
    <property type="molecule type" value="Genomic_DNA"/>
</dbReference>
<dbReference type="InterPro" id="IPR016155">
    <property type="entry name" value="Mopterin_synth/thiamin_S_b"/>
</dbReference>
<name>A0ABN2AN96_9ACTN</name>
<dbReference type="InterPro" id="IPR012675">
    <property type="entry name" value="Beta-grasp_dom_sf"/>
</dbReference>